<evidence type="ECO:0000313" key="2">
    <source>
        <dbReference type="Proteomes" id="UP000298616"/>
    </source>
</evidence>
<sequence length="141" mass="16145">MEIKEIQATQLINEDNILFKEPFVTAYFSKELNIVGVVWHGFLKTENYTSTFDRLIEFAENNKVIGFYSDIRDQGVVSIEARKYFESTISPKAKELGIDKTGIVSDSSPFKKYYLNTVIKMTGRPAKIFSDPDKAINFILD</sequence>
<name>A0A4D7JXB9_9BACT</name>
<dbReference type="OrthoDB" id="980831at2"/>
<protein>
    <recommendedName>
        <fullName evidence="3">STAS/SEC14 domain-containing protein</fullName>
    </recommendedName>
</protein>
<dbReference type="RefSeq" id="WP_137092389.1">
    <property type="nucleotide sequence ID" value="NZ_CP028923.1"/>
</dbReference>
<dbReference type="EMBL" id="CP028923">
    <property type="protein sequence ID" value="QCK16796.1"/>
    <property type="molecule type" value="Genomic_DNA"/>
</dbReference>
<accession>A0A4D7JXB9</accession>
<organism evidence="1 2">
    <name type="scientific">Mangrovivirga cuniculi</name>
    <dbReference type="NCBI Taxonomy" id="2715131"/>
    <lineage>
        <taxon>Bacteria</taxon>
        <taxon>Pseudomonadati</taxon>
        <taxon>Bacteroidota</taxon>
        <taxon>Cytophagia</taxon>
        <taxon>Cytophagales</taxon>
        <taxon>Mangrovivirgaceae</taxon>
        <taxon>Mangrovivirga</taxon>
    </lineage>
</organism>
<reference evidence="1 2" key="1">
    <citation type="submission" date="2018-04" db="EMBL/GenBank/DDBJ databases">
        <title>Complete genome uncultured novel isolate.</title>
        <authorList>
            <person name="Merlino G."/>
        </authorList>
    </citation>
    <scope>NUCLEOTIDE SEQUENCE [LARGE SCALE GENOMIC DNA]</scope>
    <source>
        <strain evidence="2">R1DC9</strain>
    </source>
</reference>
<gene>
    <name evidence="1" type="ORF">DCC35_19690</name>
</gene>
<keyword evidence="2" id="KW-1185">Reference proteome</keyword>
<evidence type="ECO:0000313" key="1">
    <source>
        <dbReference type="EMBL" id="QCK16796.1"/>
    </source>
</evidence>
<dbReference type="AlphaFoldDB" id="A0A4D7JXB9"/>
<dbReference type="KEGG" id="fpf:DCC35_19690"/>
<dbReference type="Proteomes" id="UP000298616">
    <property type="component" value="Chromosome"/>
</dbReference>
<evidence type="ECO:0008006" key="3">
    <source>
        <dbReference type="Google" id="ProtNLM"/>
    </source>
</evidence>
<proteinExistence type="predicted"/>